<evidence type="ECO:0000256" key="1">
    <source>
        <dbReference type="SAM" id="SignalP"/>
    </source>
</evidence>
<sequence>MRLPVLAALALLPLAGCATTETGPVEPLCRAPNAQEFEIFRAIVARDRQTLIRNSAEGPARSALIAEDPYANGHMWGSQGYTSGTLLGILSDPPLCVIDLPSATPETQRSITVYSQARYDQLRPAVPVLPETGYQPYGYHRRDYIECGFVNTAEGWRMTDLCSLVTAQSPTG</sequence>
<dbReference type="EMBL" id="JBHRSV010000001">
    <property type="protein sequence ID" value="MFC2924765.1"/>
    <property type="molecule type" value="Genomic_DNA"/>
</dbReference>
<organism evidence="2 3">
    <name type="scientific">Hyphobacterium vulgare</name>
    <dbReference type="NCBI Taxonomy" id="1736751"/>
    <lineage>
        <taxon>Bacteria</taxon>
        <taxon>Pseudomonadati</taxon>
        <taxon>Pseudomonadota</taxon>
        <taxon>Alphaproteobacteria</taxon>
        <taxon>Maricaulales</taxon>
        <taxon>Maricaulaceae</taxon>
        <taxon>Hyphobacterium</taxon>
    </lineage>
</organism>
<evidence type="ECO:0000313" key="2">
    <source>
        <dbReference type="EMBL" id="MFC2924765.1"/>
    </source>
</evidence>
<comment type="caution">
    <text evidence="2">The sequence shown here is derived from an EMBL/GenBank/DDBJ whole genome shotgun (WGS) entry which is preliminary data.</text>
</comment>
<protein>
    <recommendedName>
        <fullName evidence="4">Lipoprotein</fullName>
    </recommendedName>
</protein>
<evidence type="ECO:0008006" key="4">
    <source>
        <dbReference type="Google" id="ProtNLM"/>
    </source>
</evidence>
<evidence type="ECO:0000313" key="3">
    <source>
        <dbReference type="Proteomes" id="UP001595379"/>
    </source>
</evidence>
<dbReference type="RefSeq" id="WP_343163525.1">
    <property type="nucleotide sequence ID" value="NZ_JBHRSV010000001.1"/>
</dbReference>
<accession>A0ABV6ZTK8</accession>
<name>A0ABV6ZTK8_9PROT</name>
<gene>
    <name evidence="2" type="ORF">ACFOOR_01455</name>
</gene>
<keyword evidence="1" id="KW-0732">Signal</keyword>
<feature type="chain" id="PRO_5045455451" description="Lipoprotein" evidence="1">
    <location>
        <begin position="19"/>
        <end position="172"/>
    </location>
</feature>
<feature type="signal peptide" evidence="1">
    <location>
        <begin position="1"/>
        <end position="18"/>
    </location>
</feature>
<reference evidence="3" key="1">
    <citation type="journal article" date="2019" name="Int. J. Syst. Evol. Microbiol.">
        <title>The Global Catalogue of Microorganisms (GCM) 10K type strain sequencing project: providing services to taxonomists for standard genome sequencing and annotation.</title>
        <authorList>
            <consortium name="The Broad Institute Genomics Platform"/>
            <consortium name="The Broad Institute Genome Sequencing Center for Infectious Disease"/>
            <person name="Wu L."/>
            <person name="Ma J."/>
        </authorList>
    </citation>
    <scope>NUCLEOTIDE SEQUENCE [LARGE SCALE GENOMIC DNA]</scope>
    <source>
        <strain evidence="3">KCTC 52487</strain>
    </source>
</reference>
<proteinExistence type="predicted"/>
<dbReference type="Proteomes" id="UP001595379">
    <property type="component" value="Unassembled WGS sequence"/>
</dbReference>
<keyword evidence="3" id="KW-1185">Reference proteome</keyword>